<sequence>MAALPVELSGENSFGSTVREESKHGRRSLTHETDDSLMPATSTLHGPFLPQYSLPVPPLTCQWNIVSPH</sequence>
<feature type="region of interest" description="Disordered" evidence="1">
    <location>
        <begin position="1"/>
        <end position="42"/>
    </location>
</feature>
<accession>A0ABD0J1P8</accession>
<gene>
    <name evidence="2" type="ORF">BaRGS_00040024</name>
</gene>
<keyword evidence="3" id="KW-1185">Reference proteome</keyword>
<dbReference type="Proteomes" id="UP001519460">
    <property type="component" value="Unassembled WGS sequence"/>
</dbReference>
<evidence type="ECO:0000313" key="2">
    <source>
        <dbReference type="EMBL" id="KAK7449355.1"/>
    </source>
</evidence>
<proteinExistence type="predicted"/>
<dbReference type="EMBL" id="JACVVK020000751">
    <property type="protein sequence ID" value="KAK7449355.1"/>
    <property type="molecule type" value="Genomic_DNA"/>
</dbReference>
<evidence type="ECO:0000313" key="3">
    <source>
        <dbReference type="Proteomes" id="UP001519460"/>
    </source>
</evidence>
<evidence type="ECO:0000256" key="1">
    <source>
        <dbReference type="SAM" id="MobiDB-lite"/>
    </source>
</evidence>
<dbReference type="AlphaFoldDB" id="A0ABD0J1P8"/>
<reference evidence="2 3" key="1">
    <citation type="journal article" date="2023" name="Sci. Data">
        <title>Genome assembly of the Korean intertidal mud-creeper Batillaria attramentaria.</title>
        <authorList>
            <person name="Patra A.K."/>
            <person name="Ho P.T."/>
            <person name="Jun S."/>
            <person name="Lee S.J."/>
            <person name="Kim Y."/>
            <person name="Won Y.J."/>
        </authorList>
    </citation>
    <scope>NUCLEOTIDE SEQUENCE [LARGE SCALE GENOMIC DNA]</scope>
    <source>
        <strain evidence="2">Wonlab-2016</strain>
    </source>
</reference>
<protein>
    <submittedName>
        <fullName evidence="2">Uncharacterized protein</fullName>
    </submittedName>
</protein>
<organism evidence="2 3">
    <name type="scientific">Batillaria attramentaria</name>
    <dbReference type="NCBI Taxonomy" id="370345"/>
    <lineage>
        <taxon>Eukaryota</taxon>
        <taxon>Metazoa</taxon>
        <taxon>Spiralia</taxon>
        <taxon>Lophotrochozoa</taxon>
        <taxon>Mollusca</taxon>
        <taxon>Gastropoda</taxon>
        <taxon>Caenogastropoda</taxon>
        <taxon>Sorbeoconcha</taxon>
        <taxon>Cerithioidea</taxon>
        <taxon>Batillariidae</taxon>
        <taxon>Batillaria</taxon>
    </lineage>
</organism>
<name>A0ABD0J1P8_9CAEN</name>
<feature type="compositionally biased region" description="Basic and acidic residues" evidence="1">
    <location>
        <begin position="18"/>
        <end position="34"/>
    </location>
</feature>
<comment type="caution">
    <text evidence="2">The sequence shown here is derived from an EMBL/GenBank/DDBJ whole genome shotgun (WGS) entry which is preliminary data.</text>
</comment>